<dbReference type="HOGENOM" id="CLU_430126_0_0_6"/>
<reference evidence="2 3" key="1">
    <citation type="submission" date="2013-03" db="EMBL/GenBank/DDBJ databases">
        <authorList>
            <person name="Linke B."/>
        </authorList>
    </citation>
    <scope>NUCLEOTIDE SEQUENCE [LARGE SCALE GENOMIC DNA]</scope>
    <source>
        <strain evidence="2 3">B13</strain>
    </source>
</reference>
<dbReference type="PANTHER" id="PTHR47197:SF3">
    <property type="entry name" value="DIHYDRO-HEME D1 DEHYDROGENASE"/>
    <property type="match status" value="1"/>
</dbReference>
<gene>
    <name evidence="2" type="ORF">PKB_2072</name>
</gene>
<feature type="signal peptide" evidence="1">
    <location>
        <begin position="1"/>
        <end position="20"/>
    </location>
</feature>
<dbReference type="PANTHER" id="PTHR47197">
    <property type="entry name" value="PROTEIN NIRF"/>
    <property type="match status" value="1"/>
</dbReference>
<dbReference type="InterPro" id="IPR011048">
    <property type="entry name" value="Haem_d1_sf"/>
</dbReference>
<feature type="chain" id="PRO_5001533221" evidence="1">
    <location>
        <begin position="21"/>
        <end position="629"/>
    </location>
</feature>
<dbReference type="Gene3D" id="2.130.10.10">
    <property type="entry name" value="YVTN repeat-like/Quinoprotein amine dehydrogenase"/>
    <property type="match status" value="1"/>
</dbReference>
<dbReference type="RefSeq" id="WP_043251379.1">
    <property type="nucleotide sequence ID" value="NZ_HG322950.1"/>
</dbReference>
<dbReference type="eggNOG" id="COG3391">
    <property type="taxonomic scope" value="Bacteria"/>
</dbReference>
<dbReference type="KEGG" id="pkc:PKB_2072"/>
<accession>A0A024HFL4</accession>
<dbReference type="SUPFAM" id="SSF51004">
    <property type="entry name" value="C-terminal (heme d1) domain of cytochrome cd1-nitrite reductase"/>
    <property type="match status" value="1"/>
</dbReference>
<dbReference type="STRING" id="1301098.PKB_2072"/>
<evidence type="ECO:0000313" key="3">
    <source>
        <dbReference type="Proteomes" id="UP000025241"/>
    </source>
</evidence>
<organism evidence="2 3">
    <name type="scientific">Pseudomonas knackmussii (strain DSM 6978 / CCUG 54928 / LMG 23759 / B13)</name>
    <dbReference type="NCBI Taxonomy" id="1301098"/>
    <lineage>
        <taxon>Bacteria</taxon>
        <taxon>Pseudomonadati</taxon>
        <taxon>Pseudomonadota</taxon>
        <taxon>Gammaproteobacteria</taxon>
        <taxon>Pseudomonadales</taxon>
        <taxon>Pseudomonadaceae</taxon>
        <taxon>Pseudomonas</taxon>
    </lineage>
</organism>
<dbReference type="InterPro" id="IPR015943">
    <property type="entry name" value="WD40/YVTN_repeat-like_dom_sf"/>
</dbReference>
<name>A0A024HFL4_PSEKB</name>
<proteinExistence type="predicted"/>
<dbReference type="AlphaFoldDB" id="A0A024HFL4"/>
<evidence type="ECO:0000256" key="1">
    <source>
        <dbReference type="SAM" id="SignalP"/>
    </source>
</evidence>
<keyword evidence="3" id="KW-1185">Reference proteome</keyword>
<reference evidence="2 3" key="2">
    <citation type="submission" date="2014-05" db="EMBL/GenBank/DDBJ databases">
        <title>Genome sequence of the 3-chlorobenzoate degrading bacterium Pseudomonas knackmussii B13 shows multiple evidence for horizontal gene transfer.</title>
        <authorList>
            <person name="Miyazaki R."/>
            <person name="Bertelli C."/>
            <person name="Falquet L."/>
            <person name="Robinson-Rechavi M."/>
            <person name="Gharib W."/>
            <person name="Roy S."/>
            <person name="Van der Meer J.R."/>
        </authorList>
    </citation>
    <scope>NUCLEOTIDE SEQUENCE [LARGE SCALE GENOMIC DNA]</scope>
    <source>
        <strain evidence="2 3">B13</strain>
    </source>
</reference>
<evidence type="ECO:0000313" key="2">
    <source>
        <dbReference type="EMBL" id="CDF83419.1"/>
    </source>
</evidence>
<dbReference type="PATRIC" id="fig|1301098.3.peg.2062"/>
<keyword evidence="1" id="KW-0732">Signal</keyword>
<dbReference type="Proteomes" id="UP000025241">
    <property type="component" value="Chromosome I"/>
</dbReference>
<dbReference type="EMBL" id="HG322950">
    <property type="protein sequence ID" value="CDF83419.1"/>
    <property type="molecule type" value="Genomic_DNA"/>
</dbReference>
<sequence>MKARMTLLVLAVLLGAAAQAEEAPGTSGSLERDGLHIEFQARPVSGQRLQEGGFADLSFRIRDLASGQPLGAANPGAWLDHSLQHGEMSCKARVGMYLKSSLGARPLVDLNSYFLLLMNRDASLTVIDPNVSLAGVTSTLARIGLKRPPMDWTASADGKRIYVSMPEAGQVALIDAERFQVLGNLDAGVRPVRVALQPDGRYLWVGNNAEKADESGVSVIDTQTRKLVAHLPSGLGHHEIAFDRASRFAFVSNRDSGTLSIYDIAGLKLLETLKTGPQPLAVAYSALSEAVYVTDGETGNISVIDARSHTLRSVLTVGRGLGPMRFSDDGRYGIALNTLDDRVLIVDAGSDKLVHDLAVPGEPFQVTFSRQYAYIRGLSTPRVTMLNLSSLSAGRVPIVQGFEAGPAAPRQAGDLPLAESLGIGRDSQSVFVVNPVDNSTYFYAEGMNAPMSAYPNRGHAARAVRVIDRSLREVEPGLYSARVRLPAAGKFDVAFMLNQPQLIHCFSAEVAVDPQLEARYGGPKVEFLVQRTPLPGTGEAKARFRIVDGRSGAPRKGIGDLRVRYFLAPSSLPREVSVREVGEGVYEACLYLDQPGAWYLHVRSPSLGLGGSEGSASLRVLPPRALTSR</sequence>
<protein>
    <submittedName>
        <fullName evidence="2">YVTN family beta-propeller repeat protein</fullName>
    </submittedName>
</protein>
<dbReference type="OrthoDB" id="5558583at2"/>
<dbReference type="Pfam" id="PF02239">
    <property type="entry name" value="Cytochrom_D1"/>
    <property type="match status" value="1"/>
</dbReference>
<dbReference type="InterPro" id="IPR051200">
    <property type="entry name" value="Host-pathogen_enzymatic-act"/>
</dbReference>